<proteinExistence type="predicted"/>
<feature type="region of interest" description="Disordered" evidence="1">
    <location>
        <begin position="274"/>
        <end position="299"/>
    </location>
</feature>
<feature type="region of interest" description="Disordered" evidence="1">
    <location>
        <begin position="1"/>
        <end position="35"/>
    </location>
</feature>
<dbReference type="EMBL" id="MU006093">
    <property type="protein sequence ID" value="KAF2840075.1"/>
    <property type="molecule type" value="Genomic_DNA"/>
</dbReference>
<evidence type="ECO:0000256" key="1">
    <source>
        <dbReference type="SAM" id="MobiDB-lite"/>
    </source>
</evidence>
<protein>
    <submittedName>
        <fullName evidence="2">Uncharacterized protein</fullName>
    </submittedName>
</protein>
<organism evidence="2 3">
    <name type="scientific">Patellaria atrata CBS 101060</name>
    <dbReference type="NCBI Taxonomy" id="1346257"/>
    <lineage>
        <taxon>Eukaryota</taxon>
        <taxon>Fungi</taxon>
        <taxon>Dikarya</taxon>
        <taxon>Ascomycota</taxon>
        <taxon>Pezizomycotina</taxon>
        <taxon>Dothideomycetes</taxon>
        <taxon>Dothideomycetes incertae sedis</taxon>
        <taxon>Patellariales</taxon>
        <taxon>Patellariaceae</taxon>
        <taxon>Patellaria</taxon>
    </lineage>
</organism>
<dbReference type="AlphaFoldDB" id="A0A9P4VS47"/>
<evidence type="ECO:0000313" key="2">
    <source>
        <dbReference type="EMBL" id="KAF2840075.1"/>
    </source>
</evidence>
<keyword evidence="3" id="KW-1185">Reference proteome</keyword>
<evidence type="ECO:0000313" key="3">
    <source>
        <dbReference type="Proteomes" id="UP000799429"/>
    </source>
</evidence>
<accession>A0A9P4VS47</accession>
<name>A0A9P4VS47_9PEZI</name>
<feature type="compositionally biased region" description="Basic residues" evidence="1">
    <location>
        <begin position="1"/>
        <end position="16"/>
    </location>
</feature>
<reference evidence="2" key="1">
    <citation type="journal article" date="2020" name="Stud. Mycol.">
        <title>101 Dothideomycetes genomes: a test case for predicting lifestyles and emergence of pathogens.</title>
        <authorList>
            <person name="Haridas S."/>
            <person name="Albert R."/>
            <person name="Binder M."/>
            <person name="Bloem J."/>
            <person name="Labutti K."/>
            <person name="Salamov A."/>
            <person name="Andreopoulos B."/>
            <person name="Baker S."/>
            <person name="Barry K."/>
            <person name="Bills G."/>
            <person name="Bluhm B."/>
            <person name="Cannon C."/>
            <person name="Castanera R."/>
            <person name="Culley D."/>
            <person name="Daum C."/>
            <person name="Ezra D."/>
            <person name="Gonzalez J."/>
            <person name="Henrissat B."/>
            <person name="Kuo A."/>
            <person name="Liang C."/>
            <person name="Lipzen A."/>
            <person name="Lutzoni F."/>
            <person name="Magnuson J."/>
            <person name="Mondo S."/>
            <person name="Nolan M."/>
            <person name="Ohm R."/>
            <person name="Pangilinan J."/>
            <person name="Park H.-J."/>
            <person name="Ramirez L."/>
            <person name="Alfaro M."/>
            <person name="Sun H."/>
            <person name="Tritt A."/>
            <person name="Yoshinaga Y."/>
            <person name="Zwiers L.-H."/>
            <person name="Turgeon B."/>
            <person name="Goodwin S."/>
            <person name="Spatafora J."/>
            <person name="Crous P."/>
            <person name="Grigoriev I."/>
        </authorList>
    </citation>
    <scope>NUCLEOTIDE SEQUENCE</scope>
    <source>
        <strain evidence="2">CBS 101060</strain>
    </source>
</reference>
<feature type="compositionally biased region" description="Basic and acidic residues" evidence="1">
    <location>
        <begin position="274"/>
        <end position="284"/>
    </location>
</feature>
<sequence>MGVRKHERTIRKRRSARLNPTREGTLGTSWGGSHTFPVHESVRRERARLEGIRQALAQTRANQQAAVLALVTPRRPLDSLPEEMLMDIARRVVIVDMPITWDQFIIIRRTSGFRNVLHRLGSTMRRIALEQAYGHNLFIFKPAYLRQRTLWIARGRERFLPMVPPPRMARPNIRRIQLEVALEEWVGTHEWERATFANKTSRLDQDGFHRLREIQFRLVESKLIGSTWLSRFRSLYLLFKVGNERLPTRQITMIWGQTMMPTTLLKELNNRLRRDPSPVKDQSSRGEQGQPPKRAWCEPHVVDGTPTVIDVPLTEPVHEKDSADDAERPRTLIYSEGRLGQETTIQDAAQQLSPQQLEGLSRLLSIEDDLYVEKILDVWGNVVLTKL</sequence>
<dbReference type="Proteomes" id="UP000799429">
    <property type="component" value="Unassembled WGS sequence"/>
</dbReference>
<gene>
    <name evidence="2" type="ORF">M501DRAFT_1015154</name>
</gene>
<comment type="caution">
    <text evidence="2">The sequence shown here is derived from an EMBL/GenBank/DDBJ whole genome shotgun (WGS) entry which is preliminary data.</text>
</comment>